<dbReference type="OrthoDB" id="9794948at2"/>
<organism evidence="1 2">
    <name type="scientific">Parashewanella spongiae</name>
    <dbReference type="NCBI Taxonomy" id="342950"/>
    <lineage>
        <taxon>Bacteria</taxon>
        <taxon>Pseudomonadati</taxon>
        <taxon>Pseudomonadota</taxon>
        <taxon>Gammaproteobacteria</taxon>
        <taxon>Alteromonadales</taxon>
        <taxon>Shewanellaceae</taxon>
        <taxon>Parashewanella</taxon>
    </lineage>
</organism>
<sequence length="71" mass="7912">MPVITNEFRDKLFAGFVGFNIELSSIESKLKLGQYRKADDQVDVYNALTNSQVLSAPSLVKYMKKPIVTGS</sequence>
<evidence type="ECO:0000313" key="1">
    <source>
        <dbReference type="EMBL" id="RJY07177.1"/>
    </source>
</evidence>
<accession>A0A3A6THG1</accession>
<reference evidence="1 2" key="1">
    <citation type="submission" date="2018-09" db="EMBL/GenBank/DDBJ databases">
        <title>Phylogeny of the Shewanellaceae, and recommendation for two new genera, Pseudoshewanella and Parashewanella.</title>
        <authorList>
            <person name="Wang G."/>
        </authorList>
    </citation>
    <scope>NUCLEOTIDE SEQUENCE [LARGE SCALE GENOMIC DNA]</scope>
    <source>
        <strain evidence="1 2">KCTC 22492</strain>
    </source>
</reference>
<dbReference type="Proteomes" id="UP000273022">
    <property type="component" value="Unassembled WGS sequence"/>
</dbReference>
<gene>
    <name evidence="1" type="ORF">D5R81_16440</name>
</gene>
<comment type="caution">
    <text evidence="1">The sequence shown here is derived from an EMBL/GenBank/DDBJ whole genome shotgun (WGS) entry which is preliminary data.</text>
</comment>
<protein>
    <submittedName>
        <fullName evidence="1">Uncharacterized protein</fullName>
    </submittedName>
</protein>
<dbReference type="RefSeq" id="WP_121854712.1">
    <property type="nucleotide sequence ID" value="NZ_CP037952.1"/>
</dbReference>
<name>A0A3A6THG1_9GAMM</name>
<dbReference type="EMBL" id="QYYH01000132">
    <property type="protein sequence ID" value="RJY07177.1"/>
    <property type="molecule type" value="Genomic_DNA"/>
</dbReference>
<proteinExistence type="predicted"/>
<dbReference type="AlphaFoldDB" id="A0A3A6THG1"/>
<keyword evidence="2" id="KW-1185">Reference proteome</keyword>
<dbReference type="Gene3D" id="2.30.110.10">
    <property type="entry name" value="Electron Transport, Fmn-binding Protein, Chain A"/>
    <property type="match status" value="1"/>
</dbReference>
<dbReference type="InterPro" id="IPR012349">
    <property type="entry name" value="Split_barrel_FMN-bd"/>
</dbReference>
<evidence type="ECO:0000313" key="2">
    <source>
        <dbReference type="Proteomes" id="UP000273022"/>
    </source>
</evidence>